<keyword evidence="1" id="KW-0489">Methyltransferase</keyword>
<keyword evidence="6" id="KW-1185">Reference proteome</keyword>
<proteinExistence type="predicted"/>
<accession>A0ABP8RGL8</accession>
<dbReference type="InterPro" id="IPR029063">
    <property type="entry name" value="SAM-dependent_MTases_sf"/>
</dbReference>
<organism evidence="5 6">
    <name type="scientific">Pseudonocardia xishanensis</name>
    <dbReference type="NCBI Taxonomy" id="630995"/>
    <lineage>
        <taxon>Bacteria</taxon>
        <taxon>Bacillati</taxon>
        <taxon>Actinomycetota</taxon>
        <taxon>Actinomycetes</taxon>
        <taxon>Pseudonocardiales</taxon>
        <taxon>Pseudonocardiaceae</taxon>
        <taxon>Pseudonocardia</taxon>
    </lineage>
</organism>
<dbReference type="CDD" id="cd02440">
    <property type="entry name" value="AdoMet_MTases"/>
    <property type="match status" value="1"/>
</dbReference>
<keyword evidence="3" id="KW-0949">S-adenosyl-L-methionine</keyword>
<dbReference type="PANTHER" id="PTHR43464">
    <property type="entry name" value="METHYLTRANSFERASE"/>
    <property type="match status" value="1"/>
</dbReference>
<name>A0ABP8RGL8_9PSEU</name>
<sequence length="369" mass="41143">MNDRHAAEPMLRRLAPISRILNRVALVVLREDVSGQGRHIDPDTPGAPPPNTSRWTTAHAAAVTSPTMKVFRDALRPVVGGSEREGVLDDLARHFGMSTDEALARCLDWESASLEEWEAAPRDNTAQIMEFYDSATSWAFDLSWYNYLQVNGIGYPKSVIVADRLQLRPGTRVLDYGSGVGVTAQLFAGLGCEVTLADVAKPLLDFARRRLTARGVEASYIHLPQALPEAGFDVVTALDVMAHVPPEELRRTVEAIHAALRPGGLFVTGFDVRRRSRRNAWHLFDDDLPLRWEIARAGFRKAHLIDGHTWVYRAGPTAGVRSRIHRAASWFLLASPPARLIRRIRRLMARFALSAILLLASRRRQAQDT</sequence>
<evidence type="ECO:0000313" key="6">
    <source>
        <dbReference type="Proteomes" id="UP001501598"/>
    </source>
</evidence>
<keyword evidence="2" id="KW-0808">Transferase</keyword>
<dbReference type="SUPFAM" id="SSF53335">
    <property type="entry name" value="S-adenosyl-L-methionine-dependent methyltransferases"/>
    <property type="match status" value="1"/>
</dbReference>
<dbReference type="Pfam" id="PF13649">
    <property type="entry name" value="Methyltransf_25"/>
    <property type="match status" value="1"/>
</dbReference>
<dbReference type="Proteomes" id="UP001501598">
    <property type="component" value="Unassembled WGS sequence"/>
</dbReference>
<gene>
    <name evidence="5" type="ORF">GCM10023175_08290</name>
</gene>
<feature type="domain" description="Methyltransferase" evidence="4">
    <location>
        <begin position="173"/>
        <end position="264"/>
    </location>
</feature>
<dbReference type="PANTHER" id="PTHR43464:SF19">
    <property type="entry name" value="UBIQUINONE BIOSYNTHESIS O-METHYLTRANSFERASE, MITOCHONDRIAL"/>
    <property type="match status" value="1"/>
</dbReference>
<evidence type="ECO:0000259" key="4">
    <source>
        <dbReference type="Pfam" id="PF13649"/>
    </source>
</evidence>
<protein>
    <recommendedName>
        <fullName evidence="4">Methyltransferase domain-containing protein</fullName>
    </recommendedName>
</protein>
<evidence type="ECO:0000256" key="3">
    <source>
        <dbReference type="ARBA" id="ARBA00022691"/>
    </source>
</evidence>
<dbReference type="InterPro" id="IPR041698">
    <property type="entry name" value="Methyltransf_25"/>
</dbReference>
<dbReference type="EMBL" id="BAABGT010000013">
    <property type="protein sequence ID" value="GAA4538402.1"/>
    <property type="molecule type" value="Genomic_DNA"/>
</dbReference>
<evidence type="ECO:0000256" key="1">
    <source>
        <dbReference type="ARBA" id="ARBA00022603"/>
    </source>
</evidence>
<evidence type="ECO:0000313" key="5">
    <source>
        <dbReference type="EMBL" id="GAA4538402.1"/>
    </source>
</evidence>
<reference evidence="6" key="1">
    <citation type="journal article" date="2019" name="Int. J. Syst. Evol. Microbiol.">
        <title>The Global Catalogue of Microorganisms (GCM) 10K type strain sequencing project: providing services to taxonomists for standard genome sequencing and annotation.</title>
        <authorList>
            <consortium name="The Broad Institute Genomics Platform"/>
            <consortium name="The Broad Institute Genome Sequencing Center for Infectious Disease"/>
            <person name="Wu L."/>
            <person name="Ma J."/>
        </authorList>
    </citation>
    <scope>NUCLEOTIDE SEQUENCE [LARGE SCALE GENOMIC DNA]</scope>
    <source>
        <strain evidence="6">JCM 17906</strain>
    </source>
</reference>
<comment type="caution">
    <text evidence="5">The sequence shown here is derived from an EMBL/GenBank/DDBJ whole genome shotgun (WGS) entry which is preliminary data.</text>
</comment>
<evidence type="ECO:0000256" key="2">
    <source>
        <dbReference type="ARBA" id="ARBA00022679"/>
    </source>
</evidence>
<dbReference type="Gene3D" id="3.40.50.150">
    <property type="entry name" value="Vaccinia Virus protein VP39"/>
    <property type="match status" value="1"/>
</dbReference>